<dbReference type="SUPFAM" id="SSF89095">
    <property type="entry name" value="GatB/YqeY motif"/>
    <property type="match status" value="1"/>
</dbReference>
<organism evidence="1 2">
    <name type="scientific">Marinithermofilum abyssi</name>
    <dbReference type="NCBI Taxonomy" id="1571185"/>
    <lineage>
        <taxon>Bacteria</taxon>
        <taxon>Bacillati</taxon>
        <taxon>Bacillota</taxon>
        <taxon>Bacilli</taxon>
        <taxon>Bacillales</taxon>
        <taxon>Thermoactinomycetaceae</taxon>
        <taxon>Marinithermofilum</taxon>
    </lineage>
</organism>
<dbReference type="EMBL" id="BMHQ01000004">
    <property type="protein sequence ID" value="GGE14633.1"/>
    <property type="molecule type" value="Genomic_DNA"/>
</dbReference>
<sequence>MAVPVTLLERLTQDMKTAMKEKDKTKLSVVRMLRSSIKNKEIELGRSLDEDEALQVVSKELKQQKDSLSEFERAGRDDLAEKARGEIAVLEQYLPEQLSEEEIRAIVQETIQETGASSKKDMGKVMGAIMPKVKGRADGKVINRLVQEFLQ</sequence>
<dbReference type="InterPro" id="IPR042184">
    <property type="entry name" value="YqeY/Aim41_N"/>
</dbReference>
<dbReference type="AlphaFoldDB" id="A0A8J2VBV6"/>
<dbReference type="InterPro" id="IPR019004">
    <property type="entry name" value="YqeY/Aim41"/>
</dbReference>
<gene>
    <name evidence="1" type="ORF">GCM10011571_15110</name>
</gene>
<dbReference type="PANTHER" id="PTHR28055">
    <property type="entry name" value="ALTERED INHERITANCE OF MITOCHONDRIA PROTEIN 41, MITOCHONDRIAL"/>
    <property type="match status" value="1"/>
</dbReference>
<dbReference type="GO" id="GO:0016884">
    <property type="term" value="F:carbon-nitrogen ligase activity, with glutamine as amido-N-donor"/>
    <property type="evidence" value="ECO:0007669"/>
    <property type="project" value="InterPro"/>
</dbReference>
<evidence type="ECO:0008006" key="3">
    <source>
        <dbReference type="Google" id="ProtNLM"/>
    </source>
</evidence>
<reference evidence="1" key="1">
    <citation type="journal article" date="2014" name="Int. J. Syst. Evol. Microbiol.">
        <title>Complete genome sequence of Corynebacterium casei LMG S-19264T (=DSM 44701T), isolated from a smear-ripened cheese.</title>
        <authorList>
            <consortium name="US DOE Joint Genome Institute (JGI-PGF)"/>
            <person name="Walter F."/>
            <person name="Albersmeier A."/>
            <person name="Kalinowski J."/>
            <person name="Ruckert C."/>
        </authorList>
    </citation>
    <scope>NUCLEOTIDE SEQUENCE</scope>
    <source>
        <strain evidence="1">CGMCC 1.15179</strain>
    </source>
</reference>
<dbReference type="PANTHER" id="PTHR28055:SF1">
    <property type="entry name" value="ALTERED INHERITANCE OF MITOCHONDRIA PROTEIN 41, MITOCHONDRIAL"/>
    <property type="match status" value="1"/>
</dbReference>
<dbReference type="Pfam" id="PF09424">
    <property type="entry name" value="YqeY"/>
    <property type="match status" value="1"/>
</dbReference>
<evidence type="ECO:0000313" key="2">
    <source>
        <dbReference type="Proteomes" id="UP000625210"/>
    </source>
</evidence>
<dbReference type="Gene3D" id="1.10.10.410">
    <property type="match status" value="1"/>
</dbReference>
<accession>A0A8J2VBV6</accession>
<dbReference type="InterPro" id="IPR023168">
    <property type="entry name" value="GatB_Yqey_C_2"/>
</dbReference>
<proteinExistence type="predicted"/>
<keyword evidence="2" id="KW-1185">Reference proteome</keyword>
<evidence type="ECO:0000313" key="1">
    <source>
        <dbReference type="EMBL" id="GGE14633.1"/>
    </source>
</evidence>
<reference evidence="1" key="2">
    <citation type="submission" date="2020-09" db="EMBL/GenBank/DDBJ databases">
        <authorList>
            <person name="Sun Q."/>
            <person name="Zhou Y."/>
        </authorList>
    </citation>
    <scope>NUCLEOTIDE SEQUENCE</scope>
    <source>
        <strain evidence="1">CGMCC 1.15179</strain>
    </source>
</reference>
<name>A0A8J2VBV6_9BACL</name>
<dbReference type="Gene3D" id="1.10.1510.10">
    <property type="entry name" value="Uncharacterised protein YqeY/AIM41 PF09424, N-terminal domain"/>
    <property type="match status" value="1"/>
</dbReference>
<dbReference type="InterPro" id="IPR003789">
    <property type="entry name" value="Asn/Gln_tRNA_amidoTrase-B-like"/>
</dbReference>
<dbReference type="Proteomes" id="UP000625210">
    <property type="component" value="Unassembled WGS sequence"/>
</dbReference>
<protein>
    <recommendedName>
        <fullName evidence="3">GatB/YqeY domain-containing protein</fullName>
    </recommendedName>
</protein>
<comment type="caution">
    <text evidence="1">The sequence shown here is derived from an EMBL/GenBank/DDBJ whole genome shotgun (WGS) entry which is preliminary data.</text>
</comment>